<keyword evidence="4" id="KW-1185">Reference proteome</keyword>
<evidence type="ECO:0000313" key="3">
    <source>
        <dbReference type="EMBL" id="BDG08234.1"/>
    </source>
</evidence>
<dbReference type="RefSeq" id="WP_248345419.1">
    <property type="nucleotide sequence ID" value="NZ_AP025592.1"/>
</dbReference>
<evidence type="ECO:0000256" key="1">
    <source>
        <dbReference type="SAM" id="SignalP"/>
    </source>
</evidence>
<name>A0ABN6N874_9BACT</name>
<gene>
    <name evidence="3" type="ORF">AMPC_13470</name>
</gene>
<proteinExistence type="predicted"/>
<reference evidence="4" key="1">
    <citation type="journal article" date="2022" name="Int. J. Syst. Evol. Microbiol.">
        <title>Anaeromyxobacter oryzae sp. nov., Anaeromyxobacter diazotrophicus sp. nov. and Anaeromyxobacter paludicola sp. nov., isolated from paddy soils.</title>
        <authorList>
            <person name="Itoh H."/>
            <person name="Xu Z."/>
            <person name="Mise K."/>
            <person name="Masuda Y."/>
            <person name="Ushijima N."/>
            <person name="Hayakawa C."/>
            <person name="Shiratori Y."/>
            <person name="Senoo K."/>
        </authorList>
    </citation>
    <scope>NUCLEOTIDE SEQUENCE [LARGE SCALE GENOMIC DNA]</scope>
    <source>
        <strain evidence="4">Red630</strain>
    </source>
</reference>
<dbReference type="PANTHER" id="PTHR42834:SF1">
    <property type="entry name" value="ENDONUCLEASE_EXONUCLEASE_PHOSPHATASE FAMILY PROTEIN (AFU_ORTHOLOGUE AFUA_3G09210)"/>
    <property type="match status" value="1"/>
</dbReference>
<organism evidence="3 4">
    <name type="scientific">Anaeromyxobacter paludicola</name>
    <dbReference type="NCBI Taxonomy" id="2918171"/>
    <lineage>
        <taxon>Bacteria</taxon>
        <taxon>Pseudomonadati</taxon>
        <taxon>Myxococcota</taxon>
        <taxon>Myxococcia</taxon>
        <taxon>Myxococcales</taxon>
        <taxon>Cystobacterineae</taxon>
        <taxon>Anaeromyxobacteraceae</taxon>
        <taxon>Anaeromyxobacter</taxon>
    </lineage>
</organism>
<dbReference type="Pfam" id="PF03372">
    <property type="entry name" value="Exo_endo_phos"/>
    <property type="match status" value="1"/>
</dbReference>
<feature type="signal peptide" evidence="1">
    <location>
        <begin position="1"/>
        <end position="27"/>
    </location>
</feature>
<accession>A0ABN6N874</accession>
<dbReference type="PROSITE" id="PS51257">
    <property type="entry name" value="PROKAR_LIPOPROTEIN"/>
    <property type="match status" value="1"/>
</dbReference>
<evidence type="ECO:0000259" key="2">
    <source>
        <dbReference type="Pfam" id="PF03372"/>
    </source>
</evidence>
<dbReference type="SUPFAM" id="SSF56219">
    <property type="entry name" value="DNase I-like"/>
    <property type="match status" value="1"/>
</dbReference>
<dbReference type="Proteomes" id="UP001162734">
    <property type="component" value="Chromosome"/>
</dbReference>
<dbReference type="PANTHER" id="PTHR42834">
    <property type="entry name" value="ENDONUCLEASE/EXONUCLEASE/PHOSPHATASE FAMILY PROTEIN (AFU_ORTHOLOGUE AFUA_3G09210)"/>
    <property type="match status" value="1"/>
</dbReference>
<evidence type="ECO:0000313" key="4">
    <source>
        <dbReference type="Proteomes" id="UP001162734"/>
    </source>
</evidence>
<feature type="domain" description="Endonuclease/exonuclease/phosphatase" evidence="2">
    <location>
        <begin position="40"/>
        <end position="286"/>
    </location>
</feature>
<keyword evidence="1" id="KW-0732">Signal</keyword>
<dbReference type="EMBL" id="AP025592">
    <property type="protein sequence ID" value="BDG08234.1"/>
    <property type="molecule type" value="Genomic_DNA"/>
</dbReference>
<dbReference type="InterPro" id="IPR005135">
    <property type="entry name" value="Endo/exonuclease/phosphatase"/>
</dbReference>
<feature type="chain" id="PRO_5045122896" description="Endonuclease/exonuclease/phosphatase domain-containing protein" evidence="1">
    <location>
        <begin position="28"/>
        <end position="298"/>
    </location>
</feature>
<dbReference type="Gene3D" id="3.60.10.10">
    <property type="entry name" value="Endonuclease/exonuclease/phosphatase"/>
    <property type="match status" value="1"/>
</dbReference>
<sequence>MTAPSPRRLAAALSLSLLLSACGPAPREPAPGSERLRLVTWNVHDLFDESDDPLTQDPVPRPDTVARKLARVGAVLARLDADVIVLQEVESLALLERLARGPPLAALGYVHLHLTEGRDPRGIDVAVLSRRPLARCVSHLADRDAAGAHLFSRDLSEVHLAVAGRPVVLLAAHLASKREPQDALRAAQAARADAIARDLLSGLPGALVVVAGDLNDLPGSAPLRPLLADPLLADLGALVAPADAYTYTPPAYRGRLDYLVASANALDWLARVEVAGGDDVEAASDHRPVLAELWVPPP</sequence>
<dbReference type="InterPro" id="IPR036691">
    <property type="entry name" value="Endo/exonu/phosph_ase_sf"/>
</dbReference>
<protein>
    <recommendedName>
        <fullName evidence="2">Endonuclease/exonuclease/phosphatase domain-containing protein</fullName>
    </recommendedName>
</protein>